<dbReference type="InParanoid" id="A0A251TGP8"/>
<proteinExistence type="predicted"/>
<gene>
    <name evidence="1" type="ORF">HannXRQ_Chr10g0281651</name>
</gene>
<accession>A0A251TGP8</accession>
<keyword evidence="2" id="KW-1185">Reference proteome</keyword>
<dbReference type="EMBL" id="CM007899">
    <property type="protein sequence ID" value="OTG09903.1"/>
    <property type="molecule type" value="Genomic_DNA"/>
</dbReference>
<reference evidence="2" key="1">
    <citation type="journal article" date="2017" name="Nature">
        <title>The sunflower genome provides insights into oil metabolism, flowering and Asterid evolution.</title>
        <authorList>
            <person name="Badouin H."/>
            <person name="Gouzy J."/>
            <person name="Grassa C.J."/>
            <person name="Murat F."/>
            <person name="Staton S.E."/>
            <person name="Cottret L."/>
            <person name="Lelandais-Briere C."/>
            <person name="Owens G.L."/>
            <person name="Carrere S."/>
            <person name="Mayjonade B."/>
            <person name="Legrand L."/>
            <person name="Gill N."/>
            <person name="Kane N.C."/>
            <person name="Bowers J.E."/>
            <person name="Hubner S."/>
            <person name="Bellec A."/>
            <person name="Berard A."/>
            <person name="Berges H."/>
            <person name="Blanchet N."/>
            <person name="Boniface M.C."/>
            <person name="Brunel D."/>
            <person name="Catrice O."/>
            <person name="Chaidir N."/>
            <person name="Claudel C."/>
            <person name="Donnadieu C."/>
            <person name="Faraut T."/>
            <person name="Fievet G."/>
            <person name="Helmstetter N."/>
            <person name="King M."/>
            <person name="Knapp S.J."/>
            <person name="Lai Z."/>
            <person name="Le Paslier M.C."/>
            <person name="Lippi Y."/>
            <person name="Lorenzon L."/>
            <person name="Mandel J.R."/>
            <person name="Marage G."/>
            <person name="Marchand G."/>
            <person name="Marquand E."/>
            <person name="Bret-Mestries E."/>
            <person name="Morien E."/>
            <person name="Nambeesan S."/>
            <person name="Nguyen T."/>
            <person name="Pegot-Espagnet P."/>
            <person name="Pouilly N."/>
            <person name="Raftis F."/>
            <person name="Sallet E."/>
            <person name="Schiex T."/>
            <person name="Thomas J."/>
            <person name="Vandecasteele C."/>
            <person name="Vares D."/>
            <person name="Vear F."/>
            <person name="Vautrin S."/>
            <person name="Crespi M."/>
            <person name="Mangin B."/>
            <person name="Burke J.M."/>
            <person name="Salse J."/>
            <person name="Munos S."/>
            <person name="Vincourt P."/>
            <person name="Rieseberg L.H."/>
            <person name="Langlade N.B."/>
        </authorList>
    </citation>
    <scope>NUCLEOTIDE SEQUENCE [LARGE SCALE GENOMIC DNA]</scope>
    <source>
        <strain evidence="2">cv. SF193</strain>
    </source>
</reference>
<sequence>MFVYFLQIIVDCVLLPRAYTLTVNSIYFSPLSRRYFRLFVNLKGNLVFFTLFNKKLKISLT</sequence>
<organism evidence="1 2">
    <name type="scientific">Helianthus annuus</name>
    <name type="common">Common sunflower</name>
    <dbReference type="NCBI Taxonomy" id="4232"/>
    <lineage>
        <taxon>Eukaryota</taxon>
        <taxon>Viridiplantae</taxon>
        <taxon>Streptophyta</taxon>
        <taxon>Embryophyta</taxon>
        <taxon>Tracheophyta</taxon>
        <taxon>Spermatophyta</taxon>
        <taxon>Magnoliopsida</taxon>
        <taxon>eudicotyledons</taxon>
        <taxon>Gunneridae</taxon>
        <taxon>Pentapetalae</taxon>
        <taxon>asterids</taxon>
        <taxon>campanulids</taxon>
        <taxon>Asterales</taxon>
        <taxon>Asteraceae</taxon>
        <taxon>Asteroideae</taxon>
        <taxon>Heliantheae alliance</taxon>
        <taxon>Heliantheae</taxon>
        <taxon>Helianthus</taxon>
    </lineage>
</organism>
<evidence type="ECO:0000313" key="1">
    <source>
        <dbReference type="EMBL" id="OTG09903.1"/>
    </source>
</evidence>
<evidence type="ECO:0000313" key="2">
    <source>
        <dbReference type="Proteomes" id="UP000215914"/>
    </source>
</evidence>
<name>A0A251TGP8_HELAN</name>
<dbReference type="Proteomes" id="UP000215914">
    <property type="component" value="Chromosome 10"/>
</dbReference>
<protein>
    <submittedName>
        <fullName evidence="1">Uncharacterized protein</fullName>
    </submittedName>
</protein>
<dbReference type="AlphaFoldDB" id="A0A251TGP8"/>